<accession>A0ABP0WFB7</accession>
<keyword evidence="2" id="KW-1185">Reference proteome</keyword>
<gene>
    <name evidence="1" type="ORF">CSSPJE1EN1_LOCUS11031</name>
</gene>
<evidence type="ECO:0000313" key="2">
    <source>
        <dbReference type="Proteomes" id="UP001497444"/>
    </source>
</evidence>
<dbReference type="Proteomes" id="UP001497444">
    <property type="component" value="Chromosome 17"/>
</dbReference>
<name>A0ABP0WFB7_9BRYO</name>
<protein>
    <submittedName>
        <fullName evidence="1">Uncharacterized protein</fullName>
    </submittedName>
</protein>
<organism evidence="1 2">
    <name type="scientific">Sphagnum jensenii</name>
    <dbReference type="NCBI Taxonomy" id="128206"/>
    <lineage>
        <taxon>Eukaryota</taxon>
        <taxon>Viridiplantae</taxon>
        <taxon>Streptophyta</taxon>
        <taxon>Embryophyta</taxon>
        <taxon>Bryophyta</taxon>
        <taxon>Sphagnophytina</taxon>
        <taxon>Sphagnopsida</taxon>
        <taxon>Sphagnales</taxon>
        <taxon>Sphagnaceae</taxon>
        <taxon>Sphagnum</taxon>
    </lineage>
</organism>
<dbReference type="EMBL" id="OZ020112">
    <property type="protein sequence ID" value="CAK9265553.1"/>
    <property type="molecule type" value="Genomic_DNA"/>
</dbReference>
<reference evidence="1" key="1">
    <citation type="submission" date="2024-02" db="EMBL/GenBank/DDBJ databases">
        <authorList>
            <consortium name="ELIXIR-Norway"/>
            <consortium name="Elixir Norway"/>
        </authorList>
    </citation>
    <scope>NUCLEOTIDE SEQUENCE</scope>
</reference>
<evidence type="ECO:0000313" key="1">
    <source>
        <dbReference type="EMBL" id="CAK9265553.1"/>
    </source>
</evidence>
<proteinExistence type="predicted"/>
<sequence>MKLSKWMSRIDDKSSKKICFQVSSEEKNSKRTEDRKDRGLAMAGGLNGAAACNRRAQGEQMSQWTNKSNKGVLACNVHTVMCMVI</sequence>